<organism evidence="15 16">
    <name type="scientific">Paenibacillus donghaensis</name>
    <dbReference type="NCBI Taxonomy" id="414771"/>
    <lineage>
        <taxon>Bacteria</taxon>
        <taxon>Bacillati</taxon>
        <taxon>Bacillota</taxon>
        <taxon>Bacilli</taxon>
        <taxon>Bacillales</taxon>
        <taxon>Paenibacillaceae</taxon>
        <taxon>Paenibacillus</taxon>
    </lineage>
</organism>
<dbReference type="Pfam" id="PF00512">
    <property type="entry name" value="HisKA"/>
    <property type="match status" value="1"/>
</dbReference>
<keyword evidence="7" id="KW-0547">Nucleotide-binding</keyword>
<evidence type="ECO:0000256" key="8">
    <source>
        <dbReference type="ARBA" id="ARBA00022777"/>
    </source>
</evidence>
<accession>A0A2Z2KR98</accession>
<protein>
    <recommendedName>
        <fullName evidence="3">histidine kinase</fullName>
        <ecNumber evidence="3">2.7.13.3</ecNumber>
    </recommendedName>
</protein>
<comment type="subcellular location">
    <subcellularLocation>
        <location evidence="2">Cell membrane</location>
        <topology evidence="2">Multi-pass membrane protein</topology>
    </subcellularLocation>
</comment>
<dbReference type="InterPro" id="IPR036097">
    <property type="entry name" value="HisK_dim/P_sf"/>
</dbReference>
<evidence type="ECO:0000313" key="15">
    <source>
        <dbReference type="EMBL" id="ASA21488.1"/>
    </source>
</evidence>
<dbReference type="SUPFAM" id="SSF47384">
    <property type="entry name" value="Homodimeric domain of signal transducing histidine kinase"/>
    <property type="match status" value="1"/>
</dbReference>
<dbReference type="InterPro" id="IPR052023">
    <property type="entry name" value="Histidine_kinase_KdpD"/>
</dbReference>
<dbReference type="Pfam" id="PF02518">
    <property type="entry name" value="HATPase_c"/>
    <property type="match status" value="1"/>
</dbReference>
<dbReference type="PANTHER" id="PTHR45569">
    <property type="entry name" value="SENSOR PROTEIN KDPD"/>
    <property type="match status" value="1"/>
</dbReference>
<evidence type="ECO:0000313" key="16">
    <source>
        <dbReference type="Proteomes" id="UP000249890"/>
    </source>
</evidence>
<dbReference type="Gene3D" id="1.20.120.620">
    <property type="entry name" value="Backbone structure of the membrane domain of e. Coli histidine kinase receptor kdpd"/>
    <property type="match status" value="1"/>
</dbReference>
<keyword evidence="10 13" id="KW-1133">Transmembrane helix</keyword>
<evidence type="ECO:0000256" key="9">
    <source>
        <dbReference type="ARBA" id="ARBA00022840"/>
    </source>
</evidence>
<dbReference type="SMART" id="SM00388">
    <property type="entry name" value="HisKA"/>
    <property type="match status" value="1"/>
</dbReference>
<dbReference type="InterPro" id="IPR025201">
    <property type="entry name" value="KdpD_TM"/>
</dbReference>
<evidence type="ECO:0000256" key="2">
    <source>
        <dbReference type="ARBA" id="ARBA00004651"/>
    </source>
</evidence>
<dbReference type="Gene3D" id="1.10.287.130">
    <property type="match status" value="1"/>
</dbReference>
<keyword evidence="6 13" id="KW-0812">Transmembrane</keyword>
<comment type="catalytic activity">
    <reaction evidence="1">
        <text>ATP + protein L-histidine = ADP + protein N-phospho-L-histidine.</text>
        <dbReference type="EC" id="2.7.13.3"/>
    </reaction>
</comment>
<dbReference type="GO" id="GO:0005886">
    <property type="term" value="C:plasma membrane"/>
    <property type="evidence" value="ECO:0007669"/>
    <property type="project" value="UniProtKB-SubCell"/>
</dbReference>
<dbReference type="InterPro" id="IPR036890">
    <property type="entry name" value="HATPase_C_sf"/>
</dbReference>
<dbReference type="InterPro" id="IPR014729">
    <property type="entry name" value="Rossmann-like_a/b/a_fold"/>
</dbReference>
<dbReference type="CDD" id="cd00075">
    <property type="entry name" value="HATPase"/>
    <property type="match status" value="1"/>
</dbReference>
<dbReference type="Proteomes" id="UP000249890">
    <property type="component" value="Chromosome"/>
</dbReference>
<dbReference type="InterPro" id="IPR027417">
    <property type="entry name" value="P-loop_NTPase"/>
</dbReference>
<dbReference type="Gene3D" id="3.40.50.620">
    <property type="entry name" value="HUPs"/>
    <property type="match status" value="1"/>
</dbReference>
<dbReference type="AlphaFoldDB" id="A0A2Z2KR98"/>
<dbReference type="OrthoDB" id="9806130at2"/>
<dbReference type="CDD" id="cd01987">
    <property type="entry name" value="USP_KdpD-like"/>
    <property type="match status" value="1"/>
</dbReference>
<dbReference type="InterPro" id="IPR029016">
    <property type="entry name" value="GAF-like_dom_sf"/>
</dbReference>
<sequence length="859" mass="95404">MADKKRGKLRIFLGYTEGVGRTLAMLKAAQEEHRSGVAILAGTIEHSEHPKIRAMLERMEYLAPQLLSPKDFDSLIFDLDQAIRSKPDLILLDGLAHTNVAGSRHRTRYKDIEELLRAGIHVYTTVHIAHIESLADKIASITGIPVQERIPDSVFERADQVELVDVDSPDPKDRPTLIALREIALRYTADQLKRIAAHISGQVMDTSFYTKDHILVCLSSAPSNQQVIRAAARMAEAFHGTFTALFVETPQTARLTPADKSVLRDNLKLAEQLGAQLATVYGEDIPAQIAEYAATSRVSKIVMGRSHHKRRWLSPTNLVDKLTASAPNMDIYIIPDTGSSRFKRTPAYTNPQKLSLADTAITLGILTGCTLIGLWFYFLGFREANIITVYILGVLLNAMLTKGRLYSAVTSLLSVLVFNYFFTEPYFSLQAYGSGYPVTFLVMLTASFITSTLTMRVKEQARQSAQKAYRTEVLLETSRKLQQAQDIPAIINETAQQMVKLLDRTVIFYAAQQSSLSAPLIFSRQGAVVEPQAYTAGYEREVADWVYKNNKRAGATTDTFSGASGLYHAVRGRDTVFAVAAIVMEQGNPLDAFEQSLMIAMLGECALALEKELLNAKQKEISLQIQQEQLRTNLLRAISHDLRTPLTSISGHAGILIGNSKVLGEQQKQELYTDIYDDSMWLINLVENLLSITRMDNGAVQLQLQGELLEEVIAEALLHVNRNSKDHTIITVVEEELLMARMDSRLMVQVLINIVDNAIKYTQTGSHITIAARRDQQMVVVEISDDGPGISEEAKSKLFDMFYTANNLRGDGRRGLGLGLSLCKSIVHAHGGELEVQNNDPQGTVFRFTLQAEEVTVHE</sequence>
<dbReference type="KEGG" id="pdh:B9T62_12280"/>
<evidence type="ECO:0000256" key="7">
    <source>
        <dbReference type="ARBA" id="ARBA00022741"/>
    </source>
</evidence>
<dbReference type="Gene3D" id="3.30.450.40">
    <property type="match status" value="1"/>
</dbReference>
<dbReference type="InterPro" id="IPR038318">
    <property type="entry name" value="KdpD_sf"/>
</dbReference>
<evidence type="ECO:0000256" key="13">
    <source>
        <dbReference type="SAM" id="Phobius"/>
    </source>
</evidence>
<evidence type="ECO:0000256" key="5">
    <source>
        <dbReference type="ARBA" id="ARBA00022679"/>
    </source>
</evidence>
<dbReference type="RefSeq" id="WP_087915496.1">
    <property type="nucleotide sequence ID" value="NZ_CP021780.1"/>
</dbReference>
<keyword evidence="8 15" id="KW-0418">Kinase</keyword>
<dbReference type="GO" id="GO:0005524">
    <property type="term" value="F:ATP binding"/>
    <property type="evidence" value="ECO:0007669"/>
    <property type="project" value="UniProtKB-KW"/>
</dbReference>
<name>A0A2Z2KR98_9BACL</name>
<keyword evidence="4" id="KW-0597">Phosphoprotein</keyword>
<keyword evidence="11" id="KW-0902">Two-component regulatory system</keyword>
<feature type="transmembrane region" description="Helical" evidence="13">
    <location>
        <begin position="434"/>
        <end position="454"/>
    </location>
</feature>
<dbReference type="SUPFAM" id="SSF52402">
    <property type="entry name" value="Adenine nucleotide alpha hydrolases-like"/>
    <property type="match status" value="1"/>
</dbReference>
<evidence type="ECO:0000256" key="10">
    <source>
        <dbReference type="ARBA" id="ARBA00022989"/>
    </source>
</evidence>
<evidence type="ECO:0000259" key="14">
    <source>
        <dbReference type="PROSITE" id="PS50109"/>
    </source>
</evidence>
<feature type="transmembrane region" description="Helical" evidence="13">
    <location>
        <begin position="405"/>
        <end position="422"/>
    </location>
</feature>
<evidence type="ECO:0000256" key="6">
    <source>
        <dbReference type="ARBA" id="ARBA00022692"/>
    </source>
</evidence>
<dbReference type="SUPFAM" id="SSF55874">
    <property type="entry name" value="ATPase domain of HSP90 chaperone/DNA topoisomerase II/histidine kinase"/>
    <property type="match status" value="1"/>
</dbReference>
<feature type="domain" description="Histidine kinase" evidence="14">
    <location>
        <begin position="637"/>
        <end position="854"/>
    </location>
</feature>
<evidence type="ECO:0000256" key="3">
    <source>
        <dbReference type="ARBA" id="ARBA00012438"/>
    </source>
</evidence>
<dbReference type="Pfam" id="PF13493">
    <property type="entry name" value="DUF4118"/>
    <property type="match status" value="1"/>
</dbReference>
<dbReference type="SMART" id="SM00387">
    <property type="entry name" value="HATPase_c"/>
    <property type="match status" value="1"/>
</dbReference>
<feature type="transmembrane region" description="Helical" evidence="13">
    <location>
        <begin position="360"/>
        <end position="378"/>
    </location>
</feature>
<dbReference type="PANTHER" id="PTHR45569:SF1">
    <property type="entry name" value="SENSOR PROTEIN KDPD"/>
    <property type="match status" value="1"/>
</dbReference>
<dbReference type="InterPro" id="IPR005467">
    <property type="entry name" value="His_kinase_dom"/>
</dbReference>
<dbReference type="InterPro" id="IPR003594">
    <property type="entry name" value="HATPase_dom"/>
</dbReference>
<dbReference type="PROSITE" id="PS50109">
    <property type="entry name" value="HIS_KIN"/>
    <property type="match status" value="1"/>
</dbReference>
<evidence type="ECO:0000256" key="4">
    <source>
        <dbReference type="ARBA" id="ARBA00022553"/>
    </source>
</evidence>
<evidence type="ECO:0000256" key="12">
    <source>
        <dbReference type="ARBA" id="ARBA00023136"/>
    </source>
</evidence>
<keyword evidence="5" id="KW-0808">Transferase</keyword>
<dbReference type="Gene3D" id="3.30.565.10">
    <property type="entry name" value="Histidine kinase-like ATPase, C-terminal domain"/>
    <property type="match status" value="1"/>
</dbReference>
<dbReference type="EMBL" id="CP021780">
    <property type="protein sequence ID" value="ASA21488.1"/>
    <property type="molecule type" value="Genomic_DNA"/>
</dbReference>
<evidence type="ECO:0000256" key="11">
    <source>
        <dbReference type="ARBA" id="ARBA00023012"/>
    </source>
</evidence>
<dbReference type="InterPro" id="IPR003852">
    <property type="entry name" value="Sig_transdc_His_kinase_KdpD_N"/>
</dbReference>
<dbReference type="Pfam" id="PF02702">
    <property type="entry name" value="KdpD"/>
    <property type="match status" value="1"/>
</dbReference>
<gene>
    <name evidence="15" type="ORF">B9T62_12280</name>
</gene>
<dbReference type="CDD" id="cd00082">
    <property type="entry name" value="HisKA"/>
    <property type="match status" value="1"/>
</dbReference>
<evidence type="ECO:0000256" key="1">
    <source>
        <dbReference type="ARBA" id="ARBA00000085"/>
    </source>
</evidence>
<keyword evidence="12 13" id="KW-0472">Membrane</keyword>
<dbReference type="EC" id="2.7.13.3" evidence="3"/>
<dbReference type="PRINTS" id="PR00344">
    <property type="entry name" value="BCTRLSENSOR"/>
</dbReference>
<dbReference type="InterPro" id="IPR004358">
    <property type="entry name" value="Sig_transdc_His_kin-like_C"/>
</dbReference>
<dbReference type="InterPro" id="IPR003661">
    <property type="entry name" value="HisK_dim/P_dom"/>
</dbReference>
<keyword evidence="9" id="KW-0067">ATP-binding</keyword>
<reference evidence="15 16" key="1">
    <citation type="submission" date="2017-06" db="EMBL/GenBank/DDBJ databases">
        <title>Complete genome sequence of Paenibacillus donghaensis KCTC 13049T isolated from East Sea sediment, South Korea.</title>
        <authorList>
            <person name="Jung B.K."/>
            <person name="Hong S.-J."/>
            <person name="Shin J.-H."/>
        </authorList>
    </citation>
    <scope>NUCLEOTIDE SEQUENCE [LARGE SCALE GENOMIC DNA]</scope>
    <source>
        <strain evidence="15 16">KCTC 13049</strain>
    </source>
</reference>
<dbReference type="FunFam" id="3.30.565.10:FF:000006">
    <property type="entry name" value="Sensor histidine kinase WalK"/>
    <property type="match status" value="1"/>
</dbReference>
<dbReference type="Gene3D" id="3.40.50.300">
    <property type="entry name" value="P-loop containing nucleotide triphosphate hydrolases"/>
    <property type="match status" value="1"/>
</dbReference>
<proteinExistence type="predicted"/>
<dbReference type="GO" id="GO:0000155">
    <property type="term" value="F:phosphorelay sensor kinase activity"/>
    <property type="evidence" value="ECO:0007669"/>
    <property type="project" value="InterPro"/>
</dbReference>
<keyword evidence="16" id="KW-1185">Reference proteome</keyword>